<comment type="caution">
    <text evidence="1">The sequence shown here is derived from an EMBL/GenBank/DDBJ whole genome shotgun (WGS) entry which is preliminary data.</text>
</comment>
<dbReference type="InterPro" id="IPR053205">
    <property type="entry name" value="GHMP_kinase_L-arabinokinase"/>
</dbReference>
<keyword evidence="2" id="KW-1185">Reference proteome</keyword>
<dbReference type="AlphaFoldDB" id="A0A1T2XKS9"/>
<evidence type="ECO:0000313" key="2">
    <source>
        <dbReference type="Proteomes" id="UP000190188"/>
    </source>
</evidence>
<dbReference type="PANTHER" id="PTHR38134:SF2">
    <property type="entry name" value="GALACTOKINASE"/>
    <property type="match status" value="1"/>
</dbReference>
<gene>
    <name evidence="1" type="ORF">BVG16_07040</name>
</gene>
<evidence type="ECO:0008006" key="3">
    <source>
        <dbReference type="Google" id="ProtNLM"/>
    </source>
</evidence>
<evidence type="ECO:0000313" key="1">
    <source>
        <dbReference type="EMBL" id="OPA80477.1"/>
    </source>
</evidence>
<dbReference type="Gene3D" id="3.40.50.2000">
    <property type="entry name" value="Glycogen Phosphorylase B"/>
    <property type="match status" value="1"/>
</dbReference>
<proteinExistence type="predicted"/>
<dbReference type="Proteomes" id="UP000190188">
    <property type="component" value="Unassembled WGS sequence"/>
</dbReference>
<sequence>MKTVCYYISEYGYGHATRSIAIIRKLLELNSDINVIICHSHAMKLIQQSLSKTYKKRIIFHEVKTDIGYFLRLDSLEPDIEKINMEWLNYEDSLPHMIQSEIDFLDKYEVSLIISDISPLAFEVGDAIGVQTMGVSNFTWYTAYKDLIPDEKLVSLENAYQKMDYFIALAGQQEENWGRKAKYDFLFYSRETNQVEVNRIRNEINPDNDKTIVFVGIGMGLHIDLSDNAFWNDEQCVFVVSNNLNVSRSNIHSIPKEYTESQNYIAASDVIVTKAGWGTLSEAINNNRRLVIIDRRSLNEDKNTITYVTKYYSNSRVISFGDLKSINFTVEYQMTKRNPEILDKNVVNDIAIKMIEIMDYSARSQVSSSTSEVLI</sequence>
<organism evidence="1 2">
    <name type="scientific">Paenibacillus selenitireducens</name>
    <dbReference type="NCBI Taxonomy" id="1324314"/>
    <lineage>
        <taxon>Bacteria</taxon>
        <taxon>Bacillati</taxon>
        <taxon>Bacillota</taxon>
        <taxon>Bacilli</taxon>
        <taxon>Bacillales</taxon>
        <taxon>Paenibacillaceae</taxon>
        <taxon>Paenibacillus</taxon>
    </lineage>
</organism>
<accession>A0A1T2XKS9</accession>
<dbReference type="STRING" id="1324314.BVG16_07040"/>
<dbReference type="PANTHER" id="PTHR38134">
    <property type="entry name" value="SLR1395 PROTEIN"/>
    <property type="match status" value="1"/>
</dbReference>
<dbReference type="EMBL" id="MSZX01000002">
    <property type="protein sequence ID" value="OPA80477.1"/>
    <property type="molecule type" value="Genomic_DNA"/>
</dbReference>
<protein>
    <recommendedName>
        <fullName evidence="3">Glycosyl transferase family 28 C-terminal domain-containing protein</fullName>
    </recommendedName>
</protein>
<reference evidence="1 2" key="1">
    <citation type="submission" date="2017-01" db="EMBL/GenBank/DDBJ databases">
        <title>Genome analysis of Paenibacillus selenitrireducens ES3-24.</title>
        <authorList>
            <person name="Xu D."/>
            <person name="Yao R."/>
            <person name="Zheng S."/>
        </authorList>
    </citation>
    <scope>NUCLEOTIDE SEQUENCE [LARGE SCALE GENOMIC DNA]</scope>
    <source>
        <strain evidence="1 2">ES3-24</strain>
    </source>
</reference>
<name>A0A1T2XKS9_9BACL</name>